<accession>A0A0B6WZV4</accession>
<dbReference type="STRING" id="454194.PYK22_01700"/>
<evidence type="ECO:0000259" key="1">
    <source>
        <dbReference type="Pfam" id="PF00155"/>
    </source>
</evidence>
<keyword evidence="2" id="KW-0808">Transferase</keyword>
<feature type="domain" description="Aminotransferase class I/classII large" evidence="1">
    <location>
        <begin position="54"/>
        <end position="353"/>
    </location>
</feature>
<evidence type="ECO:0000313" key="2">
    <source>
        <dbReference type="EMBL" id="CDM65695.1"/>
    </source>
</evidence>
<protein>
    <submittedName>
        <fullName evidence="2">Aspartate/tyrosine/aromatic aminotransferase</fullName>
    </submittedName>
</protein>
<gene>
    <name evidence="2" type="ORF">PYK22_01700</name>
</gene>
<sequence length="364" mass="40652">MDQRRVMNSGYLIWAKTETHARFNLATSGVANLSLRELPIELDDLEISGPSFYGYEPLIRLLAARYEVAPENVITAAGASMANHLAMAVSIEPGDEVLIERPTYEPLIATALYLGARVKRFERRAEKGFAIEPEEIERSMSARTRLIVMTNLHNPTSALTDVQTLKEIGRLARRVGARVLIDEVYLETAFEDAPKPAFHLGPEFISTNSLTKTYGLSGLRCGWALADADLVRKMWLLHDLYGVIMAHPAERLSVVALKNIESISRRAKDLLARNRALLESFFDSRGDLEPFRVPYGTTIFPRLRSGRVDDLCRLLRDKYETAVVPGEFFGVEDRFRIGIGCDTQTLAAGLERLGAALDELATRN</sequence>
<name>A0A0B6WZV4_9BACT</name>
<dbReference type="Pfam" id="PF00155">
    <property type="entry name" value="Aminotran_1_2"/>
    <property type="match status" value="1"/>
</dbReference>
<dbReference type="RefSeq" id="WP_041976186.1">
    <property type="nucleotide sequence ID" value="NZ_CBXV010000006.1"/>
</dbReference>
<reference evidence="2 3" key="2">
    <citation type="submission" date="2015-01" db="EMBL/GenBank/DDBJ databases">
        <title>Complete genome sequence of Pyrinomonas methylaliphatogenes type strain K22T.</title>
        <authorList>
            <person name="Lee K.C.Y."/>
            <person name="Power J.F."/>
            <person name="Dunfield P.F."/>
            <person name="Morgan X.C."/>
            <person name="Huttenhower C."/>
            <person name="Stott M.B."/>
        </authorList>
    </citation>
    <scope>NUCLEOTIDE SEQUENCE [LARGE SCALE GENOMIC DNA]</scope>
    <source>
        <strain evidence="2 3">K22</strain>
    </source>
</reference>
<dbReference type="InterPro" id="IPR015424">
    <property type="entry name" value="PyrdxlP-dep_Trfase"/>
</dbReference>
<evidence type="ECO:0000313" key="3">
    <source>
        <dbReference type="Proteomes" id="UP000031518"/>
    </source>
</evidence>
<dbReference type="GO" id="GO:0008483">
    <property type="term" value="F:transaminase activity"/>
    <property type="evidence" value="ECO:0007669"/>
    <property type="project" value="UniProtKB-KW"/>
</dbReference>
<dbReference type="AlphaFoldDB" id="A0A0B6WZV4"/>
<dbReference type="InterPro" id="IPR015421">
    <property type="entry name" value="PyrdxlP-dep_Trfase_major"/>
</dbReference>
<reference evidence="2 3" key="1">
    <citation type="submission" date="2013-12" db="EMBL/GenBank/DDBJ databases">
        <authorList>
            <person name="Stott M."/>
        </authorList>
    </citation>
    <scope>NUCLEOTIDE SEQUENCE [LARGE SCALE GENOMIC DNA]</scope>
    <source>
        <strain evidence="2 3">K22</strain>
    </source>
</reference>
<dbReference type="Gene3D" id="3.90.1150.10">
    <property type="entry name" value="Aspartate Aminotransferase, domain 1"/>
    <property type="match status" value="1"/>
</dbReference>
<dbReference type="PANTHER" id="PTHR43510">
    <property type="entry name" value="AMINOTRANSFERASE FUNCTION, HYPOTHETICAL (EUROFUNG)"/>
    <property type="match status" value="1"/>
</dbReference>
<dbReference type="InterPro" id="IPR004839">
    <property type="entry name" value="Aminotransferase_I/II_large"/>
</dbReference>
<dbReference type="InterPro" id="IPR015422">
    <property type="entry name" value="PyrdxlP-dep_Trfase_small"/>
</dbReference>
<dbReference type="OrthoDB" id="9802328at2"/>
<keyword evidence="2" id="KW-0032">Aminotransferase</keyword>
<dbReference type="EMBL" id="CBXV010000006">
    <property type="protein sequence ID" value="CDM65695.1"/>
    <property type="molecule type" value="Genomic_DNA"/>
</dbReference>
<keyword evidence="3" id="KW-1185">Reference proteome</keyword>
<dbReference type="Gene3D" id="3.40.640.10">
    <property type="entry name" value="Type I PLP-dependent aspartate aminotransferase-like (Major domain)"/>
    <property type="match status" value="1"/>
</dbReference>
<organism evidence="2 3">
    <name type="scientific">Pyrinomonas methylaliphatogenes</name>
    <dbReference type="NCBI Taxonomy" id="454194"/>
    <lineage>
        <taxon>Bacteria</taxon>
        <taxon>Pseudomonadati</taxon>
        <taxon>Acidobacteriota</taxon>
        <taxon>Blastocatellia</taxon>
        <taxon>Blastocatellales</taxon>
        <taxon>Pyrinomonadaceae</taxon>
        <taxon>Pyrinomonas</taxon>
    </lineage>
</organism>
<dbReference type="CDD" id="cd00609">
    <property type="entry name" value="AAT_like"/>
    <property type="match status" value="1"/>
</dbReference>
<dbReference type="SUPFAM" id="SSF53383">
    <property type="entry name" value="PLP-dependent transferases"/>
    <property type="match status" value="1"/>
</dbReference>
<dbReference type="GO" id="GO:0030170">
    <property type="term" value="F:pyridoxal phosphate binding"/>
    <property type="evidence" value="ECO:0007669"/>
    <property type="project" value="InterPro"/>
</dbReference>
<dbReference type="Proteomes" id="UP000031518">
    <property type="component" value="Unassembled WGS sequence"/>
</dbReference>
<proteinExistence type="predicted"/>
<dbReference type="PANTHER" id="PTHR43510:SF1">
    <property type="entry name" value="AMINOTRANSFERASE FUNCTION, HYPOTHETICAL (EUROFUNG)"/>
    <property type="match status" value="1"/>
</dbReference>